<dbReference type="SUPFAM" id="SSF55331">
    <property type="entry name" value="Tautomerase/MIF"/>
    <property type="match status" value="1"/>
</dbReference>
<dbReference type="InterPro" id="IPR004370">
    <property type="entry name" value="4-OT-like_dom"/>
</dbReference>
<name>A0A0S7WME6_UNCT6</name>
<evidence type="ECO:0000256" key="3">
    <source>
        <dbReference type="PIRSR" id="PIRSR618191-1"/>
    </source>
</evidence>
<dbReference type="Proteomes" id="UP000051124">
    <property type="component" value="Unassembled WGS sequence"/>
</dbReference>
<evidence type="ECO:0000259" key="5">
    <source>
        <dbReference type="Pfam" id="PF01361"/>
    </source>
</evidence>
<dbReference type="Gene3D" id="3.30.429.10">
    <property type="entry name" value="Macrophage Migration Inhibitory Factor"/>
    <property type="match status" value="1"/>
</dbReference>
<dbReference type="NCBIfam" id="TIGR00013">
    <property type="entry name" value="taut"/>
    <property type="match status" value="1"/>
</dbReference>
<dbReference type="EMBL" id="LIZT01000002">
    <property type="protein sequence ID" value="KPJ51351.1"/>
    <property type="molecule type" value="Genomic_DNA"/>
</dbReference>
<dbReference type="GO" id="GO:0016853">
    <property type="term" value="F:isomerase activity"/>
    <property type="evidence" value="ECO:0007669"/>
    <property type="project" value="UniProtKB-UniRule"/>
</dbReference>
<proteinExistence type="inferred from homology"/>
<dbReference type="PANTHER" id="PTHR35530:SF1">
    <property type="entry name" value="2-HYDROXYMUCONATE TAUTOMERASE"/>
    <property type="match status" value="1"/>
</dbReference>
<evidence type="ECO:0000256" key="4">
    <source>
        <dbReference type="RuleBase" id="RU362032"/>
    </source>
</evidence>
<reference evidence="6 7" key="1">
    <citation type="journal article" date="2015" name="Microbiome">
        <title>Genomic resolution of linkages in carbon, nitrogen, and sulfur cycling among widespread estuary sediment bacteria.</title>
        <authorList>
            <person name="Baker B.J."/>
            <person name="Lazar C.S."/>
            <person name="Teske A.P."/>
            <person name="Dick G.J."/>
        </authorList>
    </citation>
    <scope>NUCLEOTIDE SEQUENCE [LARGE SCALE GENOMIC DNA]</scope>
    <source>
        <strain evidence="6">DG_26</strain>
    </source>
</reference>
<evidence type="ECO:0000256" key="1">
    <source>
        <dbReference type="ARBA" id="ARBA00006723"/>
    </source>
</evidence>
<organism evidence="6 7">
    <name type="scientific">candidate division TA06 bacterium DG_26</name>
    <dbReference type="NCBI Taxonomy" id="1703771"/>
    <lineage>
        <taxon>Bacteria</taxon>
        <taxon>Bacteria division TA06</taxon>
    </lineage>
</organism>
<sequence>MPIVRIETWEGKTDAQKEQLIQRVSKCVADSLDVSLEHVHVVIYDVPKANWGIKGEQASKM</sequence>
<dbReference type="InterPro" id="IPR014347">
    <property type="entry name" value="Tautomerase/MIF_sf"/>
</dbReference>
<comment type="similarity">
    <text evidence="1 4">Belongs to the 4-oxalocrotonate tautomerase family.</text>
</comment>
<dbReference type="InterPro" id="IPR018191">
    <property type="entry name" value="4-OT"/>
</dbReference>
<comment type="caution">
    <text evidence="6">The sequence shown here is derived from an EMBL/GenBank/DDBJ whole genome shotgun (WGS) entry which is preliminary data.</text>
</comment>
<feature type="active site" description="Proton acceptor; via imino nitrogen" evidence="3">
    <location>
        <position position="2"/>
    </location>
</feature>
<protein>
    <recommendedName>
        <fullName evidence="4">Tautomerase</fullName>
        <ecNumber evidence="4">5.3.2.-</ecNumber>
    </recommendedName>
</protein>
<accession>A0A0S7WME6</accession>
<dbReference type="PANTHER" id="PTHR35530">
    <property type="entry name" value="TAUTOMERASE-RELATED"/>
    <property type="match status" value="1"/>
</dbReference>
<dbReference type="AlphaFoldDB" id="A0A0S7WME6"/>
<evidence type="ECO:0000313" key="7">
    <source>
        <dbReference type="Proteomes" id="UP000051124"/>
    </source>
</evidence>
<dbReference type="EC" id="5.3.2.-" evidence="4"/>
<keyword evidence="2 4" id="KW-0413">Isomerase</keyword>
<evidence type="ECO:0000313" key="6">
    <source>
        <dbReference type="EMBL" id="KPJ51351.1"/>
    </source>
</evidence>
<gene>
    <name evidence="6" type="ORF">AMJ40_00165</name>
</gene>
<evidence type="ECO:0000256" key="2">
    <source>
        <dbReference type="ARBA" id="ARBA00023235"/>
    </source>
</evidence>
<feature type="domain" description="4-oxalocrotonate tautomerase-like" evidence="5">
    <location>
        <begin position="2"/>
        <end position="57"/>
    </location>
</feature>
<dbReference type="Pfam" id="PF01361">
    <property type="entry name" value="Tautomerase"/>
    <property type="match status" value="1"/>
</dbReference>